<evidence type="ECO:0000313" key="1">
    <source>
        <dbReference type="EMBL" id="QFY42014.1"/>
    </source>
</evidence>
<dbReference type="EMBL" id="CP044205">
    <property type="protein sequence ID" value="QFY42014.1"/>
    <property type="molecule type" value="Genomic_DNA"/>
</dbReference>
<dbReference type="KEGG" id="mmob:F6R98_04725"/>
<evidence type="ECO:0000313" key="2">
    <source>
        <dbReference type="Proteomes" id="UP000325755"/>
    </source>
</evidence>
<dbReference type="SUPFAM" id="SSF81593">
    <property type="entry name" value="Nucleotidyltransferase substrate binding subunit/domain"/>
    <property type="match status" value="1"/>
</dbReference>
<dbReference type="InParanoid" id="A0A5Q0BIM7"/>
<dbReference type="Proteomes" id="UP000325755">
    <property type="component" value="Chromosome"/>
</dbReference>
<dbReference type="Pfam" id="PF08780">
    <property type="entry name" value="NTase_sub_bind"/>
    <property type="match status" value="1"/>
</dbReference>
<organism evidence="1 2">
    <name type="scientific">Candidatus Methylospira mobilis</name>
    <dbReference type="NCBI Taxonomy" id="1808979"/>
    <lineage>
        <taxon>Bacteria</taxon>
        <taxon>Pseudomonadati</taxon>
        <taxon>Pseudomonadota</taxon>
        <taxon>Gammaproteobacteria</taxon>
        <taxon>Methylococcales</taxon>
        <taxon>Methylococcaceae</taxon>
        <taxon>Candidatus Methylospira</taxon>
    </lineage>
</organism>
<sequence>MNEPDIRWRQRFANYKKALRQLQNGVELSEQRELSSLEKQGVIQAFEFIHELAWKVLKDFLQDQGNYDIKSSKDATRAAFKLELIADGELWMAMILSRHISSHTYDELTADKLVDIIIGQYFPLFVTLQAEMEKTCHERCFRIRFVFGNAR</sequence>
<reference evidence="1 2" key="1">
    <citation type="submission" date="2019-09" db="EMBL/GenBank/DDBJ databases">
        <title>Ecophysiology of the spiral-shaped methanotroph Methylospira mobilis as revealed by the complete genome sequence.</title>
        <authorList>
            <person name="Oshkin I.Y."/>
            <person name="Dedysh S.N."/>
            <person name="Miroshnikov K."/>
            <person name="Danilova O.V."/>
            <person name="Hakobyan A."/>
            <person name="Liesack W."/>
        </authorList>
    </citation>
    <scope>NUCLEOTIDE SEQUENCE [LARGE SCALE GENOMIC DNA]</scope>
    <source>
        <strain evidence="1 2">Shm1</strain>
    </source>
</reference>
<dbReference type="GO" id="GO:0016740">
    <property type="term" value="F:transferase activity"/>
    <property type="evidence" value="ECO:0007669"/>
    <property type="project" value="UniProtKB-KW"/>
</dbReference>
<protein>
    <submittedName>
        <fullName evidence="1">Nucleotidyltransferase</fullName>
    </submittedName>
</protein>
<keyword evidence="2" id="KW-1185">Reference proteome</keyword>
<dbReference type="AlphaFoldDB" id="A0A5Q0BIM7"/>
<dbReference type="NCBIfam" id="TIGR01987">
    <property type="entry name" value="HI0074"/>
    <property type="match status" value="1"/>
</dbReference>
<accession>A0A5Q0BIM7</accession>
<proteinExistence type="predicted"/>
<dbReference type="OrthoDB" id="9810452at2"/>
<dbReference type="InterPro" id="IPR010235">
    <property type="entry name" value="HepT"/>
</dbReference>
<dbReference type="Gene3D" id="1.20.120.330">
    <property type="entry name" value="Nucleotidyltransferases domain 2"/>
    <property type="match status" value="1"/>
</dbReference>
<name>A0A5Q0BIM7_9GAMM</name>
<dbReference type="RefSeq" id="WP_153247999.1">
    <property type="nucleotide sequence ID" value="NZ_CP044205.1"/>
</dbReference>
<keyword evidence="1" id="KW-0808">Transferase</keyword>
<gene>
    <name evidence="1" type="ORF">F6R98_04725</name>
</gene>